<evidence type="ECO:0000313" key="2">
    <source>
        <dbReference type="EMBL" id="QJA81052.1"/>
    </source>
</evidence>
<feature type="compositionally biased region" description="Basic and acidic residues" evidence="1">
    <location>
        <begin position="124"/>
        <end position="148"/>
    </location>
</feature>
<reference evidence="2" key="1">
    <citation type="submission" date="2020-03" db="EMBL/GenBank/DDBJ databases">
        <title>The deep terrestrial virosphere.</title>
        <authorList>
            <person name="Holmfeldt K."/>
            <person name="Nilsson E."/>
            <person name="Simone D."/>
            <person name="Lopez-Fernandez M."/>
            <person name="Wu X."/>
            <person name="de Brujin I."/>
            <person name="Lundin D."/>
            <person name="Andersson A."/>
            <person name="Bertilsson S."/>
            <person name="Dopson M."/>
        </authorList>
    </citation>
    <scope>NUCLEOTIDE SEQUENCE</scope>
    <source>
        <strain evidence="2">MM415A00602</strain>
    </source>
</reference>
<feature type="compositionally biased region" description="Basic and acidic residues" evidence="1">
    <location>
        <begin position="60"/>
        <end position="75"/>
    </location>
</feature>
<feature type="region of interest" description="Disordered" evidence="1">
    <location>
        <begin position="119"/>
        <end position="162"/>
    </location>
</feature>
<feature type="compositionally biased region" description="Basic and acidic residues" evidence="1">
    <location>
        <begin position="16"/>
        <end position="34"/>
    </location>
</feature>
<feature type="region of interest" description="Disordered" evidence="1">
    <location>
        <begin position="278"/>
        <end position="308"/>
    </location>
</feature>
<sequence>MSEENKPVTEPVDDATVVHDDPIAAEEKASEEIVAKVTKMLDTPGDKPEKSADSPAGHTGEGEKEKPPKAERPKDEESESMTQDLQARVEAAGMSKDLAERLHESGQLEETLAAFDRTLIQRFQSKETEEPAPKRREEKPPKEEPKAEDQEELPELDPDVYDEGLVKRDAYHKRRIDALEAQLSELVEERQQAFDSRFDKMVDGLGYEQLFGTGESVADDKQANRDMLFRAYKSVCQVFDANPNDCNPEWGQRALAAMFPQEFFKKDQRQTVDRLRDAEGKFLTSSKPKGAPPAKNATPEESHDKLVSDVTSYLKKQGVQMSGV</sequence>
<evidence type="ECO:0000256" key="1">
    <source>
        <dbReference type="SAM" id="MobiDB-lite"/>
    </source>
</evidence>
<dbReference type="AlphaFoldDB" id="A0A6M3KGP7"/>
<protein>
    <submittedName>
        <fullName evidence="2">Uncharacterized protein</fullName>
    </submittedName>
</protein>
<feature type="compositionally biased region" description="Basic and acidic residues" evidence="1">
    <location>
        <begin position="298"/>
        <end position="307"/>
    </location>
</feature>
<feature type="region of interest" description="Disordered" evidence="1">
    <location>
        <begin position="1"/>
        <end position="105"/>
    </location>
</feature>
<feature type="compositionally biased region" description="Acidic residues" evidence="1">
    <location>
        <begin position="149"/>
        <end position="162"/>
    </location>
</feature>
<accession>A0A6M3KGP7</accession>
<gene>
    <name evidence="2" type="ORF">MM415A00602_0006</name>
</gene>
<dbReference type="EMBL" id="MT142445">
    <property type="protein sequence ID" value="QJA81052.1"/>
    <property type="molecule type" value="Genomic_DNA"/>
</dbReference>
<organism evidence="2">
    <name type="scientific">viral metagenome</name>
    <dbReference type="NCBI Taxonomy" id="1070528"/>
    <lineage>
        <taxon>unclassified sequences</taxon>
        <taxon>metagenomes</taxon>
        <taxon>organismal metagenomes</taxon>
    </lineage>
</organism>
<name>A0A6M3KGP7_9ZZZZ</name>
<proteinExistence type="predicted"/>